<dbReference type="InterPro" id="IPR002060">
    <property type="entry name" value="Squ/phyt_synthse"/>
</dbReference>
<organism evidence="2 3">
    <name type="scientific">Dovyalis caffra</name>
    <dbReference type="NCBI Taxonomy" id="77055"/>
    <lineage>
        <taxon>Eukaryota</taxon>
        <taxon>Viridiplantae</taxon>
        <taxon>Streptophyta</taxon>
        <taxon>Embryophyta</taxon>
        <taxon>Tracheophyta</taxon>
        <taxon>Spermatophyta</taxon>
        <taxon>Magnoliopsida</taxon>
        <taxon>eudicotyledons</taxon>
        <taxon>Gunneridae</taxon>
        <taxon>Pentapetalae</taxon>
        <taxon>rosids</taxon>
        <taxon>fabids</taxon>
        <taxon>Malpighiales</taxon>
        <taxon>Salicaceae</taxon>
        <taxon>Flacourtieae</taxon>
        <taxon>Dovyalis</taxon>
    </lineage>
</organism>
<reference evidence="2 3" key="1">
    <citation type="submission" date="2024-01" db="EMBL/GenBank/DDBJ databases">
        <authorList>
            <person name="Waweru B."/>
        </authorList>
    </citation>
    <scope>NUCLEOTIDE SEQUENCE [LARGE SCALE GENOMIC DNA]</scope>
</reference>
<dbReference type="Gene3D" id="1.10.600.10">
    <property type="entry name" value="Farnesyl Diphosphate Synthase"/>
    <property type="match status" value="1"/>
</dbReference>
<protein>
    <recommendedName>
        <fullName evidence="4">Squalene synthase</fullName>
    </recommendedName>
</protein>
<proteinExistence type="inferred from homology"/>
<dbReference type="InterPro" id="IPR008949">
    <property type="entry name" value="Isoprenoid_synthase_dom_sf"/>
</dbReference>
<name>A0AAV1R9D4_9ROSI</name>
<dbReference type="InterPro" id="IPR006449">
    <property type="entry name" value="Squal_synth-like"/>
</dbReference>
<comment type="similarity">
    <text evidence="1">Belongs to the phytoene/squalene synthase family.</text>
</comment>
<evidence type="ECO:0008006" key="4">
    <source>
        <dbReference type="Google" id="ProtNLM"/>
    </source>
</evidence>
<dbReference type="Pfam" id="PF00494">
    <property type="entry name" value="SQS_PSY"/>
    <property type="match status" value="1"/>
</dbReference>
<keyword evidence="3" id="KW-1185">Reference proteome</keyword>
<dbReference type="InterPro" id="IPR044844">
    <property type="entry name" value="Trans_IPPS_euk-type"/>
</dbReference>
<dbReference type="PANTHER" id="PTHR11626">
    <property type="entry name" value="FARNESYL-DIPHOSPHATE FARNESYLTRANSFERASE"/>
    <property type="match status" value="1"/>
</dbReference>
<dbReference type="FunFam" id="1.10.600.10:FF:000023">
    <property type="entry name" value="Squalene synthase"/>
    <property type="match status" value="1"/>
</dbReference>
<dbReference type="AlphaFoldDB" id="A0AAV1R9D4"/>
<dbReference type="InterPro" id="IPR033904">
    <property type="entry name" value="Trans_IPPS_HH"/>
</dbReference>
<dbReference type="SUPFAM" id="SSF48576">
    <property type="entry name" value="Terpenoid synthases"/>
    <property type="match status" value="1"/>
</dbReference>
<evidence type="ECO:0000256" key="1">
    <source>
        <dbReference type="ARBA" id="ARBA00006251"/>
    </source>
</evidence>
<dbReference type="CDD" id="cd00683">
    <property type="entry name" value="Trans_IPPS_HH"/>
    <property type="match status" value="1"/>
</dbReference>
<accession>A0AAV1R9D4</accession>
<dbReference type="EMBL" id="CAWUPB010000913">
    <property type="protein sequence ID" value="CAK7329617.1"/>
    <property type="molecule type" value="Genomic_DNA"/>
</dbReference>
<comment type="caution">
    <text evidence="2">The sequence shown here is derived from an EMBL/GenBank/DDBJ whole genome shotgun (WGS) entry which is preliminary data.</text>
</comment>
<evidence type="ECO:0000313" key="2">
    <source>
        <dbReference type="EMBL" id="CAK7329617.1"/>
    </source>
</evidence>
<gene>
    <name evidence="2" type="ORF">DCAF_LOCUS7372</name>
</gene>
<sequence>MALRHAKKQIPPEPHWTLLQKVSTNFVFVIQQLGPELRDAICVYYLLLRAIDTVEDDTSLPAEVRVPILTEFHHHICDPDWHISCGTKDRKVLLEEFHVVSTAFLGLRKSYQEIIQDIIRRVGAGMAKFISKEVETIDDYDEYSHYAAGLVGIGLSKLFHASGLEDTAPDSLSNSMGLFLEKTDIIGDYLEDINELPKPRMFWPRQFWSKYVDKIEDLKYEENSEKAVQCLNDMITNALTHVDSCLKYMSALRDPVIKAIGTLALCYNNINVFRGVVKMRRGLYAKIYDETKTMADVYGAFFDFCSVLKSKIFLLLIALSVIFARLPADQPSTKGWLISSTSSIYGYDGWKAKIECLVPWNVLVDYGMEQ</sequence>
<dbReference type="GO" id="GO:0045338">
    <property type="term" value="P:farnesyl diphosphate metabolic process"/>
    <property type="evidence" value="ECO:0007669"/>
    <property type="project" value="InterPro"/>
</dbReference>
<dbReference type="PANTHER" id="PTHR11626:SF2">
    <property type="entry name" value="SQUALENE SYNTHASE"/>
    <property type="match status" value="1"/>
</dbReference>
<dbReference type="NCBIfam" id="TIGR01559">
    <property type="entry name" value="squal_synth"/>
    <property type="match status" value="1"/>
</dbReference>
<dbReference type="GO" id="GO:0008610">
    <property type="term" value="P:lipid biosynthetic process"/>
    <property type="evidence" value="ECO:0007669"/>
    <property type="project" value="InterPro"/>
</dbReference>
<dbReference type="GO" id="GO:0051996">
    <property type="term" value="F:squalene synthase [NAD(P)H] activity"/>
    <property type="evidence" value="ECO:0007669"/>
    <property type="project" value="InterPro"/>
</dbReference>
<dbReference type="GO" id="GO:0005789">
    <property type="term" value="C:endoplasmic reticulum membrane"/>
    <property type="evidence" value="ECO:0007669"/>
    <property type="project" value="TreeGrafter"/>
</dbReference>
<dbReference type="Proteomes" id="UP001314170">
    <property type="component" value="Unassembled WGS sequence"/>
</dbReference>
<evidence type="ECO:0000313" key="3">
    <source>
        <dbReference type="Proteomes" id="UP001314170"/>
    </source>
</evidence>